<gene>
    <name evidence="2" type="ORF">M409DRAFT_27564</name>
</gene>
<feature type="chain" id="PRO_5025389642" evidence="1">
    <location>
        <begin position="24"/>
        <end position="178"/>
    </location>
</feature>
<feature type="signal peptide" evidence="1">
    <location>
        <begin position="1"/>
        <end position="23"/>
    </location>
</feature>
<reference evidence="2" key="1">
    <citation type="journal article" date="2020" name="Stud. Mycol.">
        <title>101 Dothideomycetes genomes: a test case for predicting lifestyles and emergence of pathogens.</title>
        <authorList>
            <person name="Haridas S."/>
            <person name="Albert R."/>
            <person name="Binder M."/>
            <person name="Bloem J."/>
            <person name="Labutti K."/>
            <person name="Salamov A."/>
            <person name="Andreopoulos B."/>
            <person name="Baker S."/>
            <person name="Barry K."/>
            <person name="Bills G."/>
            <person name="Bluhm B."/>
            <person name="Cannon C."/>
            <person name="Castanera R."/>
            <person name="Culley D."/>
            <person name="Daum C."/>
            <person name="Ezra D."/>
            <person name="Gonzalez J."/>
            <person name="Henrissat B."/>
            <person name="Kuo A."/>
            <person name="Liang C."/>
            <person name="Lipzen A."/>
            <person name="Lutzoni F."/>
            <person name="Magnuson J."/>
            <person name="Mondo S."/>
            <person name="Nolan M."/>
            <person name="Ohm R."/>
            <person name="Pangilinan J."/>
            <person name="Park H.-J."/>
            <person name="Ramirez L."/>
            <person name="Alfaro M."/>
            <person name="Sun H."/>
            <person name="Tritt A."/>
            <person name="Yoshinaga Y."/>
            <person name="Zwiers L.-H."/>
            <person name="Turgeon B."/>
            <person name="Goodwin S."/>
            <person name="Spatafora J."/>
            <person name="Crous P."/>
            <person name="Grigoriev I."/>
        </authorList>
    </citation>
    <scope>NUCLEOTIDE SEQUENCE</scope>
    <source>
        <strain evidence="2">ATCC 36951</strain>
    </source>
</reference>
<dbReference type="RefSeq" id="XP_033663075.1">
    <property type="nucleotide sequence ID" value="XM_033808623.1"/>
</dbReference>
<accession>A0A6A6C9Q6</accession>
<dbReference type="AlphaFoldDB" id="A0A6A6C9Q6"/>
<dbReference type="Proteomes" id="UP000799537">
    <property type="component" value="Unassembled WGS sequence"/>
</dbReference>
<keyword evidence="3" id="KW-1185">Reference proteome</keyword>
<evidence type="ECO:0000313" key="3">
    <source>
        <dbReference type="Proteomes" id="UP000799537"/>
    </source>
</evidence>
<keyword evidence="1" id="KW-0732">Signal</keyword>
<protein>
    <submittedName>
        <fullName evidence="2">Uncharacterized protein</fullName>
    </submittedName>
</protein>
<name>A0A6A6C9Q6_ZASCE</name>
<dbReference type="GeneID" id="54561895"/>
<evidence type="ECO:0000256" key="1">
    <source>
        <dbReference type="SAM" id="SignalP"/>
    </source>
</evidence>
<evidence type="ECO:0000313" key="2">
    <source>
        <dbReference type="EMBL" id="KAF2162186.1"/>
    </source>
</evidence>
<organism evidence="2 3">
    <name type="scientific">Zasmidium cellare ATCC 36951</name>
    <dbReference type="NCBI Taxonomy" id="1080233"/>
    <lineage>
        <taxon>Eukaryota</taxon>
        <taxon>Fungi</taxon>
        <taxon>Dikarya</taxon>
        <taxon>Ascomycota</taxon>
        <taxon>Pezizomycotina</taxon>
        <taxon>Dothideomycetes</taxon>
        <taxon>Dothideomycetidae</taxon>
        <taxon>Mycosphaerellales</taxon>
        <taxon>Mycosphaerellaceae</taxon>
        <taxon>Zasmidium</taxon>
    </lineage>
</organism>
<dbReference type="OrthoDB" id="2910287at2759"/>
<sequence length="178" mass="19289">MFILTALLTSLLLLLLLLLLTTALPTDTETTTPRDATPPPSLEEFLSSPMTFEKRQSNSSNTNLPSATVQLCTAPSFKGECTNATWPVNQCIDLKGYAGLTESFLPGEGFECLLMQGKCDATQPFAEVGDEDDKEGGDLTTYSWVGELSSYMCFTEIQALGRFVRVSRLRVATSGAKA</sequence>
<proteinExistence type="predicted"/>
<dbReference type="EMBL" id="ML993615">
    <property type="protein sequence ID" value="KAF2162186.1"/>
    <property type="molecule type" value="Genomic_DNA"/>
</dbReference>